<keyword evidence="4" id="KW-1185">Reference proteome</keyword>
<gene>
    <name evidence="3" type="ORF">ACFYXQ_39665</name>
</gene>
<reference evidence="3 4" key="1">
    <citation type="submission" date="2024-10" db="EMBL/GenBank/DDBJ databases">
        <title>The Natural Products Discovery Center: Release of the First 8490 Sequenced Strains for Exploring Actinobacteria Biosynthetic Diversity.</title>
        <authorList>
            <person name="Kalkreuter E."/>
            <person name="Kautsar S.A."/>
            <person name="Yang D."/>
            <person name="Bader C.D."/>
            <person name="Teijaro C.N."/>
            <person name="Fluegel L."/>
            <person name="Davis C.M."/>
            <person name="Simpson J.R."/>
            <person name="Lauterbach L."/>
            <person name="Steele A.D."/>
            <person name="Gui C."/>
            <person name="Meng S."/>
            <person name="Li G."/>
            <person name="Viehrig K."/>
            <person name="Ye F."/>
            <person name="Su P."/>
            <person name="Kiefer A.F."/>
            <person name="Nichols A."/>
            <person name="Cepeda A.J."/>
            <person name="Yan W."/>
            <person name="Fan B."/>
            <person name="Jiang Y."/>
            <person name="Adhikari A."/>
            <person name="Zheng C.-J."/>
            <person name="Schuster L."/>
            <person name="Cowan T.M."/>
            <person name="Smanski M.J."/>
            <person name="Chevrette M.G."/>
            <person name="De Carvalho L.P.S."/>
            <person name="Shen B."/>
        </authorList>
    </citation>
    <scope>NUCLEOTIDE SEQUENCE [LARGE SCALE GENOMIC DNA]</scope>
    <source>
        <strain evidence="3 4">NPDC002593</strain>
    </source>
</reference>
<dbReference type="PANTHER" id="PTHR21366">
    <property type="entry name" value="GLYOXALASE FAMILY PROTEIN"/>
    <property type="match status" value="1"/>
</dbReference>
<evidence type="ECO:0000313" key="3">
    <source>
        <dbReference type="EMBL" id="MFF3573885.1"/>
    </source>
</evidence>
<dbReference type="Gene3D" id="3.10.180.10">
    <property type="entry name" value="2,3-Dihydroxybiphenyl 1,2-Dioxygenase, domain 1"/>
    <property type="match status" value="2"/>
</dbReference>
<dbReference type="RefSeq" id="WP_157186736.1">
    <property type="nucleotide sequence ID" value="NZ_JBIAQY010000022.1"/>
</dbReference>
<organism evidence="3 4">
    <name type="scientific">Nocardia jiangxiensis</name>
    <dbReference type="NCBI Taxonomy" id="282685"/>
    <lineage>
        <taxon>Bacteria</taxon>
        <taxon>Bacillati</taxon>
        <taxon>Actinomycetota</taxon>
        <taxon>Actinomycetes</taxon>
        <taxon>Mycobacteriales</taxon>
        <taxon>Nocardiaceae</taxon>
        <taxon>Nocardia</taxon>
    </lineage>
</organism>
<name>A0ABW6SC56_9NOCA</name>
<dbReference type="PROSITE" id="PS00934">
    <property type="entry name" value="GLYOXALASE_I_1"/>
    <property type="match status" value="1"/>
</dbReference>
<dbReference type="Pfam" id="PF00903">
    <property type="entry name" value="Glyoxalase"/>
    <property type="match status" value="2"/>
</dbReference>
<evidence type="ECO:0000259" key="2">
    <source>
        <dbReference type="PROSITE" id="PS51819"/>
    </source>
</evidence>
<accession>A0ABW6SC56</accession>
<dbReference type="InterPro" id="IPR004360">
    <property type="entry name" value="Glyas_Fos-R_dOase_dom"/>
</dbReference>
<feature type="domain" description="VOC" evidence="2">
    <location>
        <begin position="147"/>
        <end position="263"/>
    </location>
</feature>
<proteinExistence type="predicted"/>
<sequence>MSNSIEVREGIRLARRLGYVVLQVEDLDVAADMFTAQVQLQLNERRDDAVFLGSAGDHHWVVLRSDEGVATGLRTMGFELDPAVTFEEAEMFLAERGIPFERSDAVTENRVEQLLRLRDPDGFGIELFRGMIKIPGPGAPKWVKLERVLHTAVSVSDMSKSLDFYLNTLGLRESDWIENTSAFLHATDRAHHSLVLQDRPGQPKVDHLCFQTDTFDDVMRARAIVQAAGYELRDDLLKHAPSGSIGFYFEGLPKGLGIEFCHGHAIVEPDHVAGTFPRTLQAKDTWQPPAGF</sequence>
<evidence type="ECO:0000256" key="1">
    <source>
        <dbReference type="ARBA" id="ARBA00022723"/>
    </source>
</evidence>
<dbReference type="InterPro" id="IPR018146">
    <property type="entry name" value="Glyoxalase_1_CS"/>
</dbReference>
<dbReference type="InterPro" id="IPR037523">
    <property type="entry name" value="VOC_core"/>
</dbReference>
<dbReference type="PROSITE" id="PS51819">
    <property type="entry name" value="VOC"/>
    <property type="match status" value="2"/>
</dbReference>
<keyword evidence="1" id="KW-0479">Metal-binding</keyword>
<comment type="caution">
    <text evidence="3">The sequence shown here is derived from an EMBL/GenBank/DDBJ whole genome shotgun (WGS) entry which is preliminary data.</text>
</comment>
<dbReference type="InterPro" id="IPR050383">
    <property type="entry name" value="GlyoxalaseI/FosfomycinResist"/>
</dbReference>
<feature type="domain" description="VOC" evidence="2">
    <location>
        <begin position="16"/>
        <end position="130"/>
    </location>
</feature>
<protein>
    <submittedName>
        <fullName evidence="3">VOC family protein</fullName>
    </submittedName>
</protein>
<dbReference type="Proteomes" id="UP001601992">
    <property type="component" value="Unassembled WGS sequence"/>
</dbReference>
<dbReference type="EMBL" id="JBIAQY010000022">
    <property type="protein sequence ID" value="MFF3573885.1"/>
    <property type="molecule type" value="Genomic_DNA"/>
</dbReference>
<evidence type="ECO:0000313" key="4">
    <source>
        <dbReference type="Proteomes" id="UP001601992"/>
    </source>
</evidence>
<dbReference type="SUPFAM" id="SSF54593">
    <property type="entry name" value="Glyoxalase/Bleomycin resistance protein/Dihydroxybiphenyl dioxygenase"/>
    <property type="match status" value="2"/>
</dbReference>
<dbReference type="InterPro" id="IPR029068">
    <property type="entry name" value="Glyas_Bleomycin-R_OHBP_Dase"/>
</dbReference>